<organism evidence="10">
    <name type="scientific">hydrothermal vent metagenome</name>
    <dbReference type="NCBI Taxonomy" id="652676"/>
    <lineage>
        <taxon>unclassified sequences</taxon>
        <taxon>metagenomes</taxon>
        <taxon>ecological metagenomes</taxon>
    </lineage>
</organism>
<keyword evidence="3" id="KW-0476">Mercury</keyword>
<dbReference type="InterPro" id="IPR047057">
    <property type="entry name" value="MerR_fam"/>
</dbReference>
<reference evidence="10" key="1">
    <citation type="submission" date="2018-06" db="EMBL/GenBank/DDBJ databases">
        <authorList>
            <person name="Zhirakovskaya E."/>
        </authorList>
    </citation>
    <scope>NUCLEOTIDE SEQUENCE</scope>
</reference>
<keyword evidence="8" id="KW-0175">Coiled coil</keyword>
<dbReference type="PROSITE" id="PS50937">
    <property type="entry name" value="HTH_MERR_2"/>
    <property type="match status" value="1"/>
</dbReference>
<dbReference type="AlphaFoldDB" id="A0A3B1A686"/>
<keyword evidence="5" id="KW-0238">DNA-binding</keyword>
<dbReference type="GO" id="GO:0045340">
    <property type="term" value="F:mercury ion binding"/>
    <property type="evidence" value="ECO:0007669"/>
    <property type="project" value="InterPro"/>
</dbReference>
<evidence type="ECO:0000259" key="9">
    <source>
        <dbReference type="PROSITE" id="PS50937"/>
    </source>
</evidence>
<gene>
    <name evidence="10" type="ORF">MNBD_GAMMA23-459</name>
</gene>
<dbReference type="EMBL" id="UOFT01000042">
    <property type="protein sequence ID" value="VAW95117.1"/>
    <property type="molecule type" value="Genomic_DNA"/>
</dbReference>
<dbReference type="CDD" id="cd04783">
    <property type="entry name" value="HTH_MerR1"/>
    <property type="match status" value="1"/>
</dbReference>
<dbReference type="PRINTS" id="PR00040">
    <property type="entry name" value="HTHMERR"/>
</dbReference>
<evidence type="ECO:0000256" key="4">
    <source>
        <dbReference type="ARBA" id="ARBA00023015"/>
    </source>
</evidence>
<feature type="domain" description="HTH merR-type" evidence="9">
    <location>
        <begin position="1"/>
        <end position="73"/>
    </location>
</feature>
<dbReference type="GO" id="GO:0003677">
    <property type="term" value="F:DNA binding"/>
    <property type="evidence" value="ECO:0007669"/>
    <property type="project" value="UniProtKB-KW"/>
</dbReference>
<comment type="function">
    <text evidence="7">Mediates the mercuric-dependent induction of mercury resistance operon. In the absence of mercury MerR represses transcription by binding tightly to the mer operator region; when mercury is present the dimeric complex binds a single ion and becomes a potent transcriptional activator, while remaining bound to the mer site.</text>
</comment>
<evidence type="ECO:0000256" key="5">
    <source>
        <dbReference type="ARBA" id="ARBA00023125"/>
    </source>
</evidence>
<evidence type="ECO:0000256" key="6">
    <source>
        <dbReference type="ARBA" id="ARBA00023163"/>
    </source>
</evidence>
<evidence type="ECO:0000256" key="8">
    <source>
        <dbReference type="SAM" id="Coils"/>
    </source>
</evidence>
<dbReference type="GO" id="GO:0046689">
    <property type="term" value="P:response to mercury ion"/>
    <property type="evidence" value="ECO:0007669"/>
    <property type="project" value="UniProtKB-KW"/>
</dbReference>
<feature type="coiled-coil region" evidence="8">
    <location>
        <begin position="82"/>
        <end position="119"/>
    </location>
</feature>
<dbReference type="PANTHER" id="PTHR30204">
    <property type="entry name" value="REDOX-CYCLING DRUG-SENSING TRANSCRIPTIONAL ACTIVATOR SOXR"/>
    <property type="match status" value="1"/>
</dbReference>
<dbReference type="Pfam" id="PF13411">
    <property type="entry name" value="MerR_1"/>
    <property type="match status" value="1"/>
</dbReference>
<proteinExistence type="predicted"/>
<keyword evidence="4" id="KW-0805">Transcription regulation</keyword>
<dbReference type="SMART" id="SM00422">
    <property type="entry name" value="HTH_MERR"/>
    <property type="match status" value="1"/>
</dbReference>
<evidence type="ECO:0000256" key="3">
    <source>
        <dbReference type="ARBA" id="ARBA00022914"/>
    </source>
</evidence>
<keyword evidence="2" id="KW-0475">Mercuric resistance</keyword>
<dbReference type="GO" id="GO:0003700">
    <property type="term" value="F:DNA-binding transcription factor activity"/>
    <property type="evidence" value="ECO:0007669"/>
    <property type="project" value="InterPro"/>
</dbReference>
<dbReference type="SUPFAM" id="SSF46955">
    <property type="entry name" value="Putative DNA-binding domain"/>
    <property type="match status" value="1"/>
</dbReference>
<dbReference type="PROSITE" id="PS00552">
    <property type="entry name" value="HTH_MERR_1"/>
    <property type="match status" value="1"/>
</dbReference>
<accession>A0A3B1A686</accession>
<dbReference type="Gene3D" id="1.10.1660.10">
    <property type="match status" value="1"/>
</dbReference>
<evidence type="ECO:0000256" key="7">
    <source>
        <dbReference type="ARBA" id="ARBA00024874"/>
    </source>
</evidence>
<evidence type="ECO:0000313" key="10">
    <source>
        <dbReference type="EMBL" id="VAW95117.1"/>
    </source>
</evidence>
<dbReference type="NCBIfam" id="TIGR02051">
    <property type="entry name" value="MerR"/>
    <property type="match status" value="1"/>
</dbReference>
<evidence type="ECO:0000256" key="1">
    <source>
        <dbReference type="ARBA" id="ARBA00017146"/>
    </source>
</evidence>
<dbReference type="InterPro" id="IPR009061">
    <property type="entry name" value="DNA-bd_dom_put_sf"/>
</dbReference>
<dbReference type="PANTHER" id="PTHR30204:SF94">
    <property type="entry name" value="HEAVY METAL-DEPENDENT TRANSCRIPTIONAL REGULATOR HI_0293-RELATED"/>
    <property type="match status" value="1"/>
</dbReference>
<protein>
    <recommendedName>
        <fullName evidence="1">Mercuric resistance operon regulatory protein</fullName>
    </recommendedName>
</protein>
<keyword evidence="6" id="KW-0804">Transcription</keyword>
<dbReference type="InterPro" id="IPR000551">
    <property type="entry name" value="MerR-type_HTH_dom"/>
</dbReference>
<sequence length="130" mass="14790">MAKPLTIGQLARQAGVNIETIRYYQRLGIINEPKKPEAGYRIYPQESVERILFIRRAKQLGFSLKEIAELLELGDGHCDDVRQRAEDKQTQIAKQIQDLQNLQQTLGELIKSCQQKKNNTPCPIVEALSS</sequence>
<name>A0A3B1A686_9ZZZZ</name>
<evidence type="ECO:0000256" key="2">
    <source>
        <dbReference type="ARBA" id="ARBA00022466"/>
    </source>
</evidence>
<dbReference type="InterPro" id="IPR011794">
    <property type="entry name" value="MerR"/>
</dbReference>